<proteinExistence type="predicted"/>
<dbReference type="AlphaFoldDB" id="A0A498JKG2"/>
<evidence type="ECO:0000313" key="2">
    <source>
        <dbReference type="Proteomes" id="UP000290289"/>
    </source>
</evidence>
<reference evidence="1 2" key="1">
    <citation type="submission" date="2018-10" db="EMBL/GenBank/DDBJ databases">
        <title>A high-quality apple genome assembly.</title>
        <authorList>
            <person name="Hu J."/>
        </authorList>
    </citation>
    <scope>NUCLEOTIDE SEQUENCE [LARGE SCALE GENOMIC DNA]</scope>
    <source>
        <strain evidence="2">cv. HFTH1</strain>
        <tissue evidence="1">Young leaf</tissue>
    </source>
</reference>
<sequence>MKLTKINGAGRARVIYGVGQVSELVSLSPLQHHSLDSDNIPENPAHRCRRNQHNGTTHLAILLNDIPENLGPRTITA</sequence>
<protein>
    <submittedName>
        <fullName evidence="1">Uncharacterized protein</fullName>
    </submittedName>
</protein>
<accession>A0A498JKG2</accession>
<gene>
    <name evidence="1" type="ORF">DVH24_008005</name>
</gene>
<organism evidence="1 2">
    <name type="scientific">Malus domestica</name>
    <name type="common">Apple</name>
    <name type="synonym">Pyrus malus</name>
    <dbReference type="NCBI Taxonomy" id="3750"/>
    <lineage>
        <taxon>Eukaryota</taxon>
        <taxon>Viridiplantae</taxon>
        <taxon>Streptophyta</taxon>
        <taxon>Embryophyta</taxon>
        <taxon>Tracheophyta</taxon>
        <taxon>Spermatophyta</taxon>
        <taxon>Magnoliopsida</taxon>
        <taxon>eudicotyledons</taxon>
        <taxon>Gunneridae</taxon>
        <taxon>Pentapetalae</taxon>
        <taxon>rosids</taxon>
        <taxon>fabids</taxon>
        <taxon>Rosales</taxon>
        <taxon>Rosaceae</taxon>
        <taxon>Amygdaloideae</taxon>
        <taxon>Maleae</taxon>
        <taxon>Malus</taxon>
    </lineage>
</organism>
<evidence type="ECO:0000313" key="1">
    <source>
        <dbReference type="EMBL" id="RXH95505.1"/>
    </source>
</evidence>
<dbReference type="EMBL" id="RDQH01000332">
    <property type="protein sequence ID" value="RXH95505.1"/>
    <property type="molecule type" value="Genomic_DNA"/>
</dbReference>
<dbReference type="Proteomes" id="UP000290289">
    <property type="component" value="Chromosome 6"/>
</dbReference>
<comment type="caution">
    <text evidence="1">The sequence shown here is derived from an EMBL/GenBank/DDBJ whole genome shotgun (WGS) entry which is preliminary data.</text>
</comment>
<name>A0A498JKG2_MALDO</name>
<keyword evidence="2" id="KW-1185">Reference proteome</keyword>